<dbReference type="PROSITE" id="PS50110">
    <property type="entry name" value="RESPONSE_REGULATORY"/>
    <property type="match status" value="1"/>
</dbReference>
<dbReference type="RefSeq" id="WP_236982683.1">
    <property type="nucleotide sequence ID" value="NZ_AP023086.1"/>
</dbReference>
<proteinExistence type="predicted"/>
<feature type="modified residue" description="4-aspartylphosphate" evidence="2">
    <location>
        <position position="54"/>
    </location>
</feature>
<dbReference type="InterPro" id="IPR050595">
    <property type="entry name" value="Bact_response_regulator"/>
</dbReference>
<name>A0AAN2BKS7_9GAMM</name>
<dbReference type="KEGG" id="marq:MARGE09_P2589"/>
<dbReference type="InterPro" id="IPR011006">
    <property type="entry name" value="CheY-like_superfamily"/>
</dbReference>
<dbReference type="SMART" id="SM00448">
    <property type="entry name" value="REC"/>
    <property type="match status" value="1"/>
</dbReference>
<dbReference type="PANTHER" id="PTHR44591:SF20">
    <property type="entry name" value="PROTEIN PILH"/>
    <property type="match status" value="1"/>
</dbReference>
<evidence type="ECO:0000259" key="3">
    <source>
        <dbReference type="PROSITE" id="PS50110"/>
    </source>
</evidence>
<gene>
    <name evidence="4" type="ORF">MARGE09_P2589</name>
</gene>
<organism evidence="4 5">
    <name type="scientific">Marinagarivorans cellulosilyticus</name>
    <dbReference type="NCBI Taxonomy" id="2721545"/>
    <lineage>
        <taxon>Bacteria</taxon>
        <taxon>Pseudomonadati</taxon>
        <taxon>Pseudomonadota</taxon>
        <taxon>Gammaproteobacteria</taxon>
        <taxon>Cellvibrionales</taxon>
        <taxon>Cellvibrionaceae</taxon>
        <taxon>Marinagarivorans</taxon>
    </lineage>
</organism>
<sequence length="120" mass="12938">MTTSKILIVDDSPVDLANLKGIVEEAGYSVVTASDGEEAYKIAKSARPDLILMDVVMEGVDGYEACRLITSDHETGKIPVIFVTSKNQKADEVWAKIQGGKAVIPKPYKSEQILNAIQSA</sequence>
<dbReference type="SUPFAM" id="SSF52172">
    <property type="entry name" value="CheY-like"/>
    <property type="match status" value="1"/>
</dbReference>
<feature type="domain" description="Response regulatory" evidence="3">
    <location>
        <begin position="5"/>
        <end position="120"/>
    </location>
</feature>
<accession>A0AAN2BKS7</accession>
<protein>
    <submittedName>
        <fullName evidence="4">Twitching motility two-component system response regulator PilH</fullName>
    </submittedName>
</protein>
<dbReference type="PANTHER" id="PTHR44591">
    <property type="entry name" value="STRESS RESPONSE REGULATOR PROTEIN 1"/>
    <property type="match status" value="1"/>
</dbReference>
<dbReference type="AlphaFoldDB" id="A0AAN2BKS7"/>
<dbReference type="Proteomes" id="UP001320119">
    <property type="component" value="Chromosome"/>
</dbReference>
<evidence type="ECO:0000256" key="2">
    <source>
        <dbReference type="PROSITE-ProRule" id="PRU00169"/>
    </source>
</evidence>
<dbReference type="Pfam" id="PF00072">
    <property type="entry name" value="Response_reg"/>
    <property type="match status" value="1"/>
</dbReference>
<evidence type="ECO:0000313" key="5">
    <source>
        <dbReference type="Proteomes" id="UP001320119"/>
    </source>
</evidence>
<dbReference type="GO" id="GO:0000160">
    <property type="term" value="P:phosphorelay signal transduction system"/>
    <property type="evidence" value="ECO:0007669"/>
    <property type="project" value="InterPro"/>
</dbReference>
<reference evidence="4 5" key="1">
    <citation type="journal article" date="2022" name="IScience">
        <title>An ultrasensitive nanofiber-based assay for enzymatic hydrolysis and deep-sea microbial degradation of cellulose.</title>
        <authorList>
            <person name="Tsudome M."/>
            <person name="Tachioka M."/>
            <person name="Miyazaki M."/>
            <person name="Uchimura K."/>
            <person name="Tsuda M."/>
            <person name="Takaki Y."/>
            <person name="Deguchi S."/>
        </authorList>
    </citation>
    <scope>NUCLEOTIDE SEQUENCE [LARGE SCALE GENOMIC DNA]</scope>
    <source>
        <strain evidence="4 5">GE09</strain>
    </source>
</reference>
<keyword evidence="5" id="KW-1185">Reference proteome</keyword>
<evidence type="ECO:0000256" key="1">
    <source>
        <dbReference type="ARBA" id="ARBA00022553"/>
    </source>
</evidence>
<dbReference type="EMBL" id="AP023086">
    <property type="protein sequence ID" value="BCD98388.1"/>
    <property type="molecule type" value="Genomic_DNA"/>
</dbReference>
<dbReference type="Gene3D" id="3.40.50.2300">
    <property type="match status" value="1"/>
</dbReference>
<evidence type="ECO:0000313" key="4">
    <source>
        <dbReference type="EMBL" id="BCD98388.1"/>
    </source>
</evidence>
<keyword evidence="1 2" id="KW-0597">Phosphoprotein</keyword>
<dbReference type="InterPro" id="IPR001789">
    <property type="entry name" value="Sig_transdc_resp-reg_receiver"/>
</dbReference>